<dbReference type="InterPro" id="IPR005828">
    <property type="entry name" value="MFS_sugar_transport-like"/>
</dbReference>
<feature type="transmembrane region" description="Helical" evidence="8">
    <location>
        <begin position="118"/>
        <end position="140"/>
    </location>
</feature>
<feature type="transmembrane region" description="Helical" evidence="8">
    <location>
        <begin position="62"/>
        <end position="82"/>
    </location>
</feature>
<evidence type="ECO:0000256" key="9">
    <source>
        <dbReference type="SAM" id="SignalP"/>
    </source>
</evidence>
<comment type="subcellular location">
    <subcellularLocation>
        <location evidence="1">Membrane</location>
        <topology evidence="1">Multi-pass membrane protein</topology>
    </subcellularLocation>
</comment>
<accession>A0A6A6TEH5</accession>
<keyword evidence="9" id="KW-0732">Signal</keyword>
<evidence type="ECO:0000256" key="4">
    <source>
        <dbReference type="ARBA" id="ARBA00022692"/>
    </source>
</evidence>
<dbReference type="InterPro" id="IPR050360">
    <property type="entry name" value="MFS_Sugar_Transporters"/>
</dbReference>
<sequence>MLTRSATGTWLPAWVPRSSPFLATLTLTCSMSQTATNGYDGTMLNGLNILPAYNQYFQLTDTLRGLSTASIFIGGFVGLFWAGKMSDSLGRRPALFWGSFISIIGIVLQTAAQDVAMFVIARIVLGWGGAIGCVAGAVYLNETFPSRWRSWGVGLLNNTYYVGAFIVALVTLGASHIGSTWAWRAPSLFQAVFSVLCLMVLPFVPESPRWLVAQGLYAEARECVAQTNFNGDTEHPDCITIYESIVNALEWERKQGQTMSWKETYRRPTARKRVLIGASVGPFSCIAGNVIASYYLGAELATAGITDPQDQLKANIVMNVWCFACALFGTRLVSSWGRKPTALLSQGLLIALLFIIGGLTKKVQDYKGSAEPGSLTYGAVAAMFLFQGFYSIAWTPLLYVYPPEIMNYAIRANGLALSILTLNFLAIVLVFSMPIALKNLGWKMYIINGSWDVITFFLIAVYWVETKGKSLEEIDSLFGDEPDPAHHLESTGIGITREKRSLENTADERPAMQGQAEIHQATEGVHMRGLKADGRKNPASAPG</sequence>
<name>A0A6A6TEH5_9PLEO</name>
<feature type="domain" description="Major facilitator superfamily (MFS) profile" evidence="10">
    <location>
        <begin position="26"/>
        <end position="467"/>
    </location>
</feature>
<keyword evidence="3" id="KW-0813">Transport</keyword>
<comment type="similarity">
    <text evidence="2">Belongs to the major facilitator superfamily. Sugar transporter (TC 2.A.1.1) family.</text>
</comment>
<evidence type="ECO:0000259" key="10">
    <source>
        <dbReference type="PROSITE" id="PS50850"/>
    </source>
</evidence>
<feature type="signal peptide" evidence="9">
    <location>
        <begin position="1"/>
        <end position="20"/>
    </location>
</feature>
<proteinExistence type="inferred from homology"/>
<feature type="transmembrane region" description="Helical" evidence="8">
    <location>
        <begin position="379"/>
        <end position="401"/>
    </location>
</feature>
<feature type="transmembrane region" description="Helical" evidence="8">
    <location>
        <begin position="94"/>
        <end position="112"/>
    </location>
</feature>
<dbReference type="OrthoDB" id="6133115at2759"/>
<protein>
    <submittedName>
        <fullName evidence="11">General substrate transporter</fullName>
    </submittedName>
</protein>
<feature type="transmembrane region" description="Helical" evidence="8">
    <location>
        <begin position="160"/>
        <end position="181"/>
    </location>
</feature>
<evidence type="ECO:0000313" key="12">
    <source>
        <dbReference type="Proteomes" id="UP000799324"/>
    </source>
</evidence>
<feature type="transmembrane region" description="Helical" evidence="8">
    <location>
        <begin position="187"/>
        <end position="204"/>
    </location>
</feature>
<evidence type="ECO:0000256" key="6">
    <source>
        <dbReference type="ARBA" id="ARBA00023136"/>
    </source>
</evidence>
<dbReference type="Pfam" id="PF00083">
    <property type="entry name" value="Sugar_tr"/>
    <property type="match status" value="1"/>
</dbReference>
<feature type="transmembrane region" description="Helical" evidence="8">
    <location>
        <begin position="442"/>
        <end position="464"/>
    </location>
</feature>
<feature type="transmembrane region" description="Helical" evidence="8">
    <location>
        <begin position="413"/>
        <end position="436"/>
    </location>
</feature>
<evidence type="ECO:0000256" key="1">
    <source>
        <dbReference type="ARBA" id="ARBA00004141"/>
    </source>
</evidence>
<feature type="chain" id="PRO_5025607778" evidence="9">
    <location>
        <begin position="21"/>
        <end position="543"/>
    </location>
</feature>
<evidence type="ECO:0000256" key="3">
    <source>
        <dbReference type="ARBA" id="ARBA00022448"/>
    </source>
</evidence>
<dbReference type="FunFam" id="1.20.1250.20:FF:000134">
    <property type="entry name" value="MFS sugar transporter protein"/>
    <property type="match status" value="1"/>
</dbReference>
<evidence type="ECO:0000256" key="2">
    <source>
        <dbReference type="ARBA" id="ARBA00010992"/>
    </source>
</evidence>
<reference evidence="11" key="1">
    <citation type="journal article" date="2020" name="Stud. Mycol.">
        <title>101 Dothideomycetes genomes: a test case for predicting lifestyles and emergence of pathogens.</title>
        <authorList>
            <person name="Haridas S."/>
            <person name="Albert R."/>
            <person name="Binder M."/>
            <person name="Bloem J."/>
            <person name="Labutti K."/>
            <person name="Salamov A."/>
            <person name="Andreopoulos B."/>
            <person name="Baker S."/>
            <person name="Barry K."/>
            <person name="Bills G."/>
            <person name="Bluhm B."/>
            <person name="Cannon C."/>
            <person name="Castanera R."/>
            <person name="Culley D."/>
            <person name="Daum C."/>
            <person name="Ezra D."/>
            <person name="Gonzalez J."/>
            <person name="Henrissat B."/>
            <person name="Kuo A."/>
            <person name="Liang C."/>
            <person name="Lipzen A."/>
            <person name="Lutzoni F."/>
            <person name="Magnuson J."/>
            <person name="Mondo S."/>
            <person name="Nolan M."/>
            <person name="Ohm R."/>
            <person name="Pangilinan J."/>
            <person name="Park H.-J."/>
            <person name="Ramirez L."/>
            <person name="Alfaro M."/>
            <person name="Sun H."/>
            <person name="Tritt A."/>
            <person name="Yoshinaga Y."/>
            <person name="Zwiers L.-H."/>
            <person name="Turgeon B."/>
            <person name="Goodwin S."/>
            <person name="Spatafora J."/>
            <person name="Crous P."/>
            <person name="Grigoriev I."/>
        </authorList>
    </citation>
    <scope>NUCLEOTIDE SEQUENCE</scope>
    <source>
        <strain evidence="11">CBS 122681</strain>
    </source>
</reference>
<dbReference type="SUPFAM" id="SSF103473">
    <property type="entry name" value="MFS general substrate transporter"/>
    <property type="match status" value="1"/>
</dbReference>
<dbReference type="Gene3D" id="1.20.1250.20">
    <property type="entry name" value="MFS general substrate transporter like domains"/>
    <property type="match status" value="1"/>
</dbReference>
<keyword evidence="12" id="KW-1185">Reference proteome</keyword>
<dbReference type="PROSITE" id="PS00216">
    <property type="entry name" value="SUGAR_TRANSPORT_1"/>
    <property type="match status" value="1"/>
</dbReference>
<dbReference type="GO" id="GO:0005351">
    <property type="term" value="F:carbohydrate:proton symporter activity"/>
    <property type="evidence" value="ECO:0007669"/>
    <property type="project" value="TreeGrafter"/>
</dbReference>
<dbReference type="Proteomes" id="UP000799324">
    <property type="component" value="Unassembled WGS sequence"/>
</dbReference>
<dbReference type="PROSITE" id="PS50850">
    <property type="entry name" value="MFS"/>
    <property type="match status" value="1"/>
</dbReference>
<dbReference type="GO" id="GO:0016020">
    <property type="term" value="C:membrane"/>
    <property type="evidence" value="ECO:0007669"/>
    <property type="project" value="UniProtKB-SubCell"/>
</dbReference>
<evidence type="ECO:0000256" key="7">
    <source>
        <dbReference type="SAM" id="MobiDB-lite"/>
    </source>
</evidence>
<feature type="transmembrane region" description="Helical" evidence="8">
    <location>
        <begin position="316"/>
        <end position="334"/>
    </location>
</feature>
<keyword evidence="6 8" id="KW-0472">Membrane</keyword>
<feature type="region of interest" description="Disordered" evidence="7">
    <location>
        <begin position="503"/>
        <end position="543"/>
    </location>
</feature>
<feature type="transmembrane region" description="Helical" evidence="8">
    <location>
        <begin position="341"/>
        <end position="359"/>
    </location>
</feature>
<dbReference type="PANTHER" id="PTHR48022:SF31">
    <property type="entry name" value="HEXOSE TRANSPORTER"/>
    <property type="match status" value="1"/>
</dbReference>
<dbReference type="InterPro" id="IPR020846">
    <property type="entry name" value="MFS_dom"/>
</dbReference>
<dbReference type="AlphaFoldDB" id="A0A6A6TEH5"/>
<dbReference type="EMBL" id="MU004315">
    <property type="protein sequence ID" value="KAF2658379.1"/>
    <property type="molecule type" value="Genomic_DNA"/>
</dbReference>
<organism evidence="11 12">
    <name type="scientific">Lophiostoma macrostomum CBS 122681</name>
    <dbReference type="NCBI Taxonomy" id="1314788"/>
    <lineage>
        <taxon>Eukaryota</taxon>
        <taxon>Fungi</taxon>
        <taxon>Dikarya</taxon>
        <taxon>Ascomycota</taxon>
        <taxon>Pezizomycotina</taxon>
        <taxon>Dothideomycetes</taxon>
        <taxon>Pleosporomycetidae</taxon>
        <taxon>Pleosporales</taxon>
        <taxon>Lophiostomataceae</taxon>
        <taxon>Lophiostoma</taxon>
    </lineage>
</organism>
<evidence type="ECO:0000256" key="5">
    <source>
        <dbReference type="ARBA" id="ARBA00022989"/>
    </source>
</evidence>
<dbReference type="InterPro" id="IPR036259">
    <property type="entry name" value="MFS_trans_sf"/>
</dbReference>
<keyword evidence="5 8" id="KW-1133">Transmembrane helix</keyword>
<evidence type="ECO:0000256" key="8">
    <source>
        <dbReference type="SAM" id="Phobius"/>
    </source>
</evidence>
<dbReference type="PANTHER" id="PTHR48022">
    <property type="entry name" value="PLASTIDIC GLUCOSE TRANSPORTER 4"/>
    <property type="match status" value="1"/>
</dbReference>
<evidence type="ECO:0000313" key="11">
    <source>
        <dbReference type="EMBL" id="KAF2658379.1"/>
    </source>
</evidence>
<dbReference type="InterPro" id="IPR005829">
    <property type="entry name" value="Sugar_transporter_CS"/>
</dbReference>
<keyword evidence="4 8" id="KW-0812">Transmembrane</keyword>
<feature type="transmembrane region" description="Helical" evidence="8">
    <location>
        <begin position="274"/>
        <end position="296"/>
    </location>
</feature>
<gene>
    <name evidence="11" type="ORF">K491DRAFT_756106</name>
</gene>